<dbReference type="FunFam" id="1.10.10.10:FF:000053">
    <property type="entry name" value="Serine/threonine-protein kinase RIO2"/>
    <property type="match status" value="1"/>
</dbReference>
<evidence type="ECO:0000256" key="9">
    <source>
        <dbReference type="ARBA" id="ARBA00022840"/>
    </source>
</evidence>
<evidence type="ECO:0000256" key="10">
    <source>
        <dbReference type="ARBA" id="ARBA00022842"/>
    </source>
</evidence>
<dbReference type="GO" id="GO:0030688">
    <property type="term" value="C:preribosome, small subunit precursor"/>
    <property type="evidence" value="ECO:0007669"/>
    <property type="project" value="TreeGrafter"/>
</dbReference>
<name>A0A316V0Y2_9BASI</name>
<dbReference type="GO" id="GO:0004674">
    <property type="term" value="F:protein serine/threonine kinase activity"/>
    <property type="evidence" value="ECO:0007669"/>
    <property type="project" value="UniProtKB-KW"/>
</dbReference>
<evidence type="ECO:0000256" key="15">
    <source>
        <dbReference type="SAM" id="MobiDB-lite"/>
    </source>
</evidence>
<dbReference type="Gene3D" id="1.10.10.10">
    <property type="entry name" value="Winged helix-like DNA-binding domain superfamily/Winged helix DNA-binding domain"/>
    <property type="match status" value="1"/>
</dbReference>
<gene>
    <name evidence="17" type="ORF">FA14DRAFT_140239</name>
</gene>
<evidence type="ECO:0000256" key="11">
    <source>
        <dbReference type="ARBA" id="ARBA00047899"/>
    </source>
</evidence>
<evidence type="ECO:0000313" key="18">
    <source>
        <dbReference type="Proteomes" id="UP000245771"/>
    </source>
</evidence>
<evidence type="ECO:0000256" key="14">
    <source>
        <dbReference type="ARBA" id="ARBA00068837"/>
    </source>
</evidence>
<evidence type="ECO:0000259" key="16">
    <source>
        <dbReference type="SMART" id="SM00090"/>
    </source>
</evidence>
<keyword evidence="6" id="KW-0479">Metal-binding</keyword>
<dbReference type="AlphaFoldDB" id="A0A316V0Y2"/>
<keyword evidence="9" id="KW-0067">ATP-binding</keyword>
<evidence type="ECO:0000256" key="5">
    <source>
        <dbReference type="ARBA" id="ARBA00022679"/>
    </source>
</evidence>
<dbReference type="GO" id="GO:0005524">
    <property type="term" value="F:ATP binding"/>
    <property type="evidence" value="ECO:0007669"/>
    <property type="project" value="UniProtKB-KW"/>
</dbReference>
<keyword evidence="7" id="KW-0547">Nucleotide-binding</keyword>
<evidence type="ECO:0000256" key="4">
    <source>
        <dbReference type="ARBA" id="ARBA00022527"/>
    </source>
</evidence>
<sequence>MRLDATDLRYLSSEEFKVLKATETGSLSHEVVPSTLIASTSGLHHAGLNKIMSELSRRGLIARERNIKYDGWRLTYGGYDWLAIRAMREKDALLGVGTRVGVGKESDVYMAHRPGATAEDVPIPAVLKVHRLGRISFRKIKEKRDYLGNRKSAPNWMYLSRLAAKKEWQFMQILHKNGFPVPEPIYQSRHSILMSRINGYPLRQIVELPIEQVESLFASLIAIIVRLARAGLIHCDFNEFNIMVREAKQEGDEEEELEEDENSIWSRAKASLAESPEDDGEYKLKPGERIEKCNGFDRIYFDPNLVEQDKREQASEEEEESESDGSSEGEEEEEEAEEFDQEGTNEALRVTLKDGSSIEPILIDFPQMISVEHANAEYYFDRDVEGVKQFFRKRFRFQSDRVPKFRDIVPEDRQKQREIQLDVQAQASGLGSLEKEETPLDQYMTALRLRDETEEDEDEEEGSEEEGEEEDEQEEEKEAEVSDEDINSRLQGGTLLPPSMVEPTGRGLARQSRRRRGGGMPVVARKLKGEDEEDQRDPMEIRIAAEKQRRARQDAKHHGKKAASGKAGRAWAAGAGSKAKTSDKALLDNSMQF</sequence>
<evidence type="ECO:0000256" key="2">
    <source>
        <dbReference type="ARBA" id="ARBA00009196"/>
    </source>
</evidence>
<evidence type="ECO:0000256" key="13">
    <source>
        <dbReference type="ARBA" id="ARBA00068353"/>
    </source>
</evidence>
<feature type="domain" description="RIO kinase" evidence="16">
    <location>
        <begin position="65"/>
        <end position="285"/>
    </location>
</feature>
<evidence type="ECO:0000256" key="1">
    <source>
        <dbReference type="ARBA" id="ARBA00001946"/>
    </source>
</evidence>
<evidence type="ECO:0000256" key="7">
    <source>
        <dbReference type="ARBA" id="ARBA00022741"/>
    </source>
</evidence>
<dbReference type="STRING" id="1280837.A0A316V0Y2"/>
<dbReference type="GO" id="GO:0046872">
    <property type="term" value="F:metal ion binding"/>
    <property type="evidence" value="ECO:0007669"/>
    <property type="project" value="UniProtKB-KW"/>
</dbReference>
<keyword evidence="8" id="KW-0418">Kinase</keyword>
<dbReference type="EC" id="2.7.11.1" evidence="3"/>
<dbReference type="SUPFAM" id="SSF46785">
    <property type="entry name" value="Winged helix' DNA-binding domain"/>
    <property type="match status" value="1"/>
</dbReference>
<dbReference type="Gene3D" id="3.30.200.20">
    <property type="entry name" value="Phosphorylase Kinase, domain 1"/>
    <property type="match status" value="1"/>
</dbReference>
<keyword evidence="18" id="KW-1185">Reference proteome</keyword>
<comment type="catalytic activity">
    <reaction evidence="12">
        <text>L-seryl-[protein] + ATP = O-phospho-L-seryl-[protein] + ADP + H(+)</text>
        <dbReference type="Rhea" id="RHEA:17989"/>
        <dbReference type="Rhea" id="RHEA-COMP:9863"/>
        <dbReference type="Rhea" id="RHEA-COMP:11604"/>
        <dbReference type="ChEBI" id="CHEBI:15378"/>
        <dbReference type="ChEBI" id="CHEBI:29999"/>
        <dbReference type="ChEBI" id="CHEBI:30616"/>
        <dbReference type="ChEBI" id="CHEBI:83421"/>
        <dbReference type="ChEBI" id="CHEBI:456216"/>
        <dbReference type="EC" id="2.7.11.1"/>
    </reaction>
</comment>
<dbReference type="InterPro" id="IPR011009">
    <property type="entry name" value="Kinase-like_dom_sf"/>
</dbReference>
<dbReference type="Proteomes" id="UP000245771">
    <property type="component" value="Unassembled WGS sequence"/>
</dbReference>
<feature type="compositionally biased region" description="Low complexity" evidence="15">
    <location>
        <begin position="564"/>
        <end position="579"/>
    </location>
</feature>
<feature type="region of interest" description="Disordered" evidence="15">
    <location>
        <begin position="422"/>
        <end position="593"/>
    </location>
</feature>
<evidence type="ECO:0000256" key="6">
    <source>
        <dbReference type="ARBA" id="ARBA00022723"/>
    </source>
</evidence>
<accession>A0A316V0Y2</accession>
<evidence type="ECO:0000256" key="12">
    <source>
        <dbReference type="ARBA" id="ARBA00048679"/>
    </source>
</evidence>
<keyword evidence="5" id="KW-0808">Transferase</keyword>
<reference evidence="17 18" key="1">
    <citation type="journal article" date="2018" name="Mol. Biol. Evol.">
        <title>Broad Genomic Sampling Reveals a Smut Pathogenic Ancestry of the Fungal Clade Ustilaginomycotina.</title>
        <authorList>
            <person name="Kijpornyongpan T."/>
            <person name="Mondo S.J."/>
            <person name="Barry K."/>
            <person name="Sandor L."/>
            <person name="Lee J."/>
            <person name="Lipzen A."/>
            <person name="Pangilinan J."/>
            <person name="LaButti K."/>
            <person name="Hainaut M."/>
            <person name="Henrissat B."/>
            <person name="Grigoriev I.V."/>
            <person name="Spatafora J.W."/>
            <person name="Aime M.C."/>
        </authorList>
    </citation>
    <scope>NUCLEOTIDE SEQUENCE [LARGE SCALE GENOMIC DNA]</scope>
    <source>
        <strain evidence="17 18">MCA 3882</strain>
    </source>
</reference>
<dbReference type="InParanoid" id="A0A316V0Y2"/>
<dbReference type="PANTHER" id="PTHR45852">
    <property type="entry name" value="SER/THR-PROTEIN KINASE RIO2"/>
    <property type="match status" value="1"/>
</dbReference>
<dbReference type="PANTHER" id="PTHR45852:SF1">
    <property type="entry name" value="SERINE_THREONINE-PROTEIN KINASE RIO2"/>
    <property type="match status" value="1"/>
</dbReference>
<dbReference type="InterPro" id="IPR018934">
    <property type="entry name" value="RIO_dom"/>
</dbReference>
<dbReference type="InterPro" id="IPR000687">
    <property type="entry name" value="RIO_kinase"/>
</dbReference>
<dbReference type="InterPro" id="IPR036390">
    <property type="entry name" value="WH_DNA-bd_sf"/>
</dbReference>
<proteinExistence type="inferred from homology"/>
<dbReference type="GeneID" id="37018872"/>
<comment type="catalytic activity">
    <reaction evidence="11">
        <text>L-threonyl-[protein] + ATP = O-phospho-L-threonyl-[protein] + ADP + H(+)</text>
        <dbReference type="Rhea" id="RHEA:46608"/>
        <dbReference type="Rhea" id="RHEA-COMP:11060"/>
        <dbReference type="Rhea" id="RHEA-COMP:11605"/>
        <dbReference type="ChEBI" id="CHEBI:15378"/>
        <dbReference type="ChEBI" id="CHEBI:30013"/>
        <dbReference type="ChEBI" id="CHEBI:30616"/>
        <dbReference type="ChEBI" id="CHEBI:61977"/>
        <dbReference type="ChEBI" id="CHEBI:456216"/>
        <dbReference type="EC" id="2.7.11.1"/>
    </reaction>
</comment>
<dbReference type="CDD" id="cd05144">
    <property type="entry name" value="RIO2_C"/>
    <property type="match status" value="1"/>
</dbReference>
<feature type="compositionally biased region" description="Basic and acidic residues" evidence="15">
    <location>
        <begin position="536"/>
        <end position="556"/>
    </location>
</feature>
<dbReference type="InterPro" id="IPR015285">
    <property type="entry name" value="RIO2_wHTH_N"/>
</dbReference>
<evidence type="ECO:0000256" key="8">
    <source>
        <dbReference type="ARBA" id="ARBA00022777"/>
    </source>
</evidence>
<dbReference type="SUPFAM" id="SSF56112">
    <property type="entry name" value="Protein kinase-like (PK-like)"/>
    <property type="match status" value="1"/>
</dbReference>
<feature type="compositionally biased region" description="Acidic residues" evidence="15">
    <location>
        <begin position="251"/>
        <end position="262"/>
    </location>
</feature>
<dbReference type="FunCoup" id="A0A316V0Y2">
    <property type="interactions" value="736"/>
</dbReference>
<dbReference type="GO" id="GO:0005634">
    <property type="term" value="C:nucleus"/>
    <property type="evidence" value="ECO:0007669"/>
    <property type="project" value="TreeGrafter"/>
</dbReference>
<comment type="cofactor">
    <cofactor evidence="1">
        <name>Mg(2+)</name>
        <dbReference type="ChEBI" id="CHEBI:18420"/>
    </cofactor>
</comment>
<dbReference type="Pfam" id="PF01163">
    <property type="entry name" value="RIO1"/>
    <property type="match status" value="2"/>
</dbReference>
<dbReference type="InterPro" id="IPR030484">
    <property type="entry name" value="Rio2"/>
</dbReference>
<feature type="region of interest" description="Disordered" evidence="15">
    <location>
        <begin position="308"/>
        <end position="344"/>
    </location>
</feature>
<dbReference type="GO" id="GO:0030490">
    <property type="term" value="P:maturation of SSU-rRNA"/>
    <property type="evidence" value="ECO:0007669"/>
    <property type="project" value="TreeGrafter"/>
</dbReference>
<dbReference type="SMART" id="SM00090">
    <property type="entry name" value="RIO"/>
    <property type="match status" value="1"/>
</dbReference>
<protein>
    <recommendedName>
        <fullName evidence="13">Serine/threonine-protein kinase RIO2</fullName>
        <ecNumber evidence="3">2.7.11.1</ecNumber>
    </recommendedName>
    <alternativeName>
        <fullName evidence="14">Serine/threonine-protein kinase rio2</fullName>
    </alternativeName>
</protein>
<organism evidence="17 18">
    <name type="scientific">Meira miltonrushii</name>
    <dbReference type="NCBI Taxonomy" id="1280837"/>
    <lineage>
        <taxon>Eukaryota</taxon>
        <taxon>Fungi</taxon>
        <taxon>Dikarya</taxon>
        <taxon>Basidiomycota</taxon>
        <taxon>Ustilaginomycotina</taxon>
        <taxon>Exobasidiomycetes</taxon>
        <taxon>Exobasidiales</taxon>
        <taxon>Brachybasidiaceae</taxon>
        <taxon>Meira</taxon>
    </lineage>
</organism>
<evidence type="ECO:0000313" key="17">
    <source>
        <dbReference type="EMBL" id="PWN31210.1"/>
    </source>
</evidence>
<dbReference type="OrthoDB" id="10258631at2759"/>
<dbReference type="Pfam" id="PF09202">
    <property type="entry name" value="Rio2_N"/>
    <property type="match status" value="1"/>
</dbReference>
<feature type="region of interest" description="Disordered" evidence="15">
    <location>
        <begin position="250"/>
        <end position="286"/>
    </location>
</feature>
<dbReference type="GO" id="GO:0005829">
    <property type="term" value="C:cytosol"/>
    <property type="evidence" value="ECO:0007669"/>
    <property type="project" value="TreeGrafter"/>
</dbReference>
<dbReference type="EMBL" id="KZ819618">
    <property type="protein sequence ID" value="PWN31210.1"/>
    <property type="molecule type" value="Genomic_DNA"/>
</dbReference>
<comment type="similarity">
    <text evidence="2">Belongs to the protein kinase superfamily. RIO-type Ser/Thr kinase family.</text>
</comment>
<dbReference type="FunFam" id="3.30.200.20:FF:000052">
    <property type="entry name" value="Serine/threonine-protein kinase RIO2"/>
    <property type="match status" value="1"/>
</dbReference>
<feature type="compositionally biased region" description="Acidic residues" evidence="15">
    <location>
        <begin position="315"/>
        <end position="343"/>
    </location>
</feature>
<dbReference type="Gene3D" id="1.10.510.10">
    <property type="entry name" value="Transferase(Phosphotransferase) domain 1"/>
    <property type="match status" value="1"/>
</dbReference>
<dbReference type="InterPro" id="IPR036388">
    <property type="entry name" value="WH-like_DNA-bd_sf"/>
</dbReference>
<keyword evidence="10" id="KW-0460">Magnesium</keyword>
<feature type="compositionally biased region" description="Acidic residues" evidence="15">
    <location>
        <begin position="452"/>
        <end position="485"/>
    </location>
</feature>
<keyword evidence="4" id="KW-0723">Serine/threonine-protein kinase</keyword>
<dbReference type="RefSeq" id="XP_025351512.1">
    <property type="nucleotide sequence ID" value="XM_025497091.1"/>
</dbReference>
<evidence type="ECO:0000256" key="3">
    <source>
        <dbReference type="ARBA" id="ARBA00012513"/>
    </source>
</evidence>